<dbReference type="InterPro" id="IPR013078">
    <property type="entry name" value="His_Pase_superF_clade-1"/>
</dbReference>
<dbReference type="Proteomes" id="UP000783863">
    <property type="component" value="Unassembled WGS sequence"/>
</dbReference>
<organism evidence="5 6">
    <name type="scientific">Haloarcula salinisoli</name>
    <dbReference type="NCBI Taxonomy" id="2487746"/>
    <lineage>
        <taxon>Archaea</taxon>
        <taxon>Methanobacteriati</taxon>
        <taxon>Methanobacteriota</taxon>
        <taxon>Stenosarchaea group</taxon>
        <taxon>Halobacteria</taxon>
        <taxon>Halobacteriales</taxon>
        <taxon>Haloarculaceae</taxon>
        <taxon>Haloarcula</taxon>
    </lineage>
</organism>
<name>A0A8J7YM28_9EURY</name>
<sequence length="205" mass="22280">MTTLLLVRHGETHWNREGRVQGWAATGLTDRGREQARALGAWLGGAHTVDRVLSSDLERTRATTAAVRETADGLPSPAFDPSLRERGFGVYQGFLAEEMADRFPDHDRSKSFLTLAVDPLNGESVTDFRDRVERAWDGLTDTVADGETAVAVTHGGVLKLVRAILTARDPQATLAQSSPPNCSVTEVGLDGTPELVRYGATPWRD</sequence>
<dbReference type="CDD" id="cd07067">
    <property type="entry name" value="HP_PGM_like"/>
    <property type="match status" value="1"/>
</dbReference>
<keyword evidence="1" id="KW-0324">Glycolysis</keyword>
<dbReference type="Pfam" id="PF00300">
    <property type="entry name" value="His_Phos_1"/>
    <property type="match status" value="1"/>
</dbReference>
<keyword evidence="6" id="KW-1185">Reference proteome</keyword>
<dbReference type="PANTHER" id="PTHR48100">
    <property type="entry name" value="BROAD-SPECIFICITY PHOSPHATASE YOR283W-RELATED"/>
    <property type="match status" value="1"/>
</dbReference>
<comment type="caution">
    <text evidence="5">The sequence shown here is derived from an EMBL/GenBank/DDBJ whole genome shotgun (WGS) entry which is preliminary data.</text>
</comment>
<dbReference type="GO" id="GO:0016791">
    <property type="term" value="F:phosphatase activity"/>
    <property type="evidence" value="ECO:0007669"/>
    <property type="project" value="TreeGrafter"/>
</dbReference>
<dbReference type="InterPro" id="IPR050275">
    <property type="entry name" value="PGM_Phosphatase"/>
</dbReference>
<dbReference type="SUPFAM" id="SSF53254">
    <property type="entry name" value="Phosphoglycerate mutase-like"/>
    <property type="match status" value="1"/>
</dbReference>
<keyword evidence="2" id="KW-0413">Isomerase</keyword>
<evidence type="ECO:0000256" key="1">
    <source>
        <dbReference type="ARBA" id="ARBA00023152"/>
    </source>
</evidence>
<evidence type="ECO:0000256" key="3">
    <source>
        <dbReference type="PIRSR" id="PIRSR613078-1"/>
    </source>
</evidence>
<feature type="binding site" evidence="4">
    <location>
        <position position="59"/>
    </location>
    <ligand>
        <name>substrate</name>
    </ligand>
</feature>
<dbReference type="InterPro" id="IPR029033">
    <property type="entry name" value="His_PPase_superfam"/>
</dbReference>
<dbReference type="GO" id="GO:0005737">
    <property type="term" value="C:cytoplasm"/>
    <property type="evidence" value="ECO:0007669"/>
    <property type="project" value="TreeGrafter"/>
</dbReference>
<evidence type="ECO:0000313" key="6">
    <source>
        <dbReference type="Proteomes" id="UP000783863"/>
    </source>
</evidence>
<protein>
    <submittedName>
        <fullName evidence="5">Histidine phosphatase family protein</fullName>
    </submittedName>
</protein>
<dbReference type="InterPro" id="IPR001345">
    <property type="entry name" value="PG/BPGM_mutase_AS"/>
</dbReference>
<accession>A0A8J7YM28</accession>
<evidence type="ECO:0000256" key="4">
    <source>
        <dbReference type="PIRSR" id="PIRSR613078-2"/>
    </source>
</evidence>
<feature type="active site" description="Proton donor/acceptor" evidence="3">
    <location>
        <position position="85"/>
    </location>
</feature>
<dbReference type="Gene3D" id="3.40.50.1240">
    <property type="entry name" value="Phosphoglycerate mutase-like"/>
    <property type="match status" value="1"/>
</dbReference>
<feature type="active site" description="Tele-phosphohistidine intermediate" evidence="3">
    <location>
        <position position="9"/>
    </location>
</feature>
<dbReference type="PANTHER" id="PTHR48100:SF1">
    <property type="entry name" value="HISTIDINE PHOSPHATASE FAMILY PROTEIN-RELATED"/>
    <property type="match status" value="1"/>
</dbReference>
<evidence type="ECO:0000313" key="5">
    <source>
        <dbReference type="EMBL" id="MBX0304281.1"/>
    </source>
</evidence>
<dbReference type="AlphaFoldDB" id="A0A8J7YM28"/>
<dbReference type="RefSeq" id="WP_220588502.1">
    <property type="nucleotide sequence ID" value="NZ_RKLQ01000002.1"/>
</dbReference>
<gene>
    <name evidence="5" type="ORF">EGD98_11440</name>
</gene>
<dbReference type="EMBL" id="RKLQ01000002">
    <property type="protein sequence ID" value="MBX0304281.1"/>
    <property type="molecule type" value="Genomic_DNA"/>
</dbReference>
<evidence type="ECO:0000256" key="2">
    <source>
        <dbReference type="ARBA" id="ARBA00023235"/>
    </source>
</evidence>
<proteinExistence type="predicted"/>
<dbReference type="SMART" id="SM00855">
    <property type="entry name" value="PGAM"/>
    <property type="match status" value="1"/>
</dbReference>
<reference evidence="5" key="1">
    <citation type="submission" date="2021-06" db="EMBL/GenBank/DDBJ databases">
        <title>Halomicroarcula sp. F24A a new haloarchaeum isolated from saline soil.</title>
        <authorList>
            <person name="Duran-Viseras A."/>
            <person name="Sanchez-Porro C."/>
            <person name="Ventosa A."/>
        </authorList>
    </citation>
    <scope>NUCLEOTIDE SEQUENCE</scope>
    <source>
        <strain evidence="5">F24A</strain>
    </source>
</reference>
<dbReference type="PROSITE" id="PS00175">
    <property type="entry name" value="PG_MUTASE"/>
    <property type="match status" value="1"/>
</dbReference>
<feature type="binding site" evidence="4">
    <location>
        <begin position="8"/>
        <end position="15"/>
    </location>
    <ligand>
        <name>substrate</name>
    </ligand>
</feature>